<comment type="caution">
    <text evidence="1">The sequence shown here is derived from an EMBL/GenBank/DDBJ whole genome shotgun (WGS) entry which is preliminary data.</text>
</comment>
<dbReference type="OrthoDB" id="669098at2"/>
<keyword evidence="2" id="KW-1185">Reference proteome</keyword>
<protein>
    <recommendedName>
        <fullName evidence="3">Lipoprotein</fullName>
    </recommendedName>
</protein>
<evidence type="ECO:0000313" key="2">
    <source>
        <dbReference type="Proteomes" id="UP000431264"/>
    </source>
</evidence>
<dbReference type="RefSeq" id="WP_140996537.1">
    <property type="nucleotide sequence ID" value="NZ_VDCZ01000002.1"/>
</dbReference>
<dbReference type="AlphaFoldDB" id="A0A6I4IRM8"/>
<reference evidence="2" key="1">
    <citation type="submission" date="2019-05" db="EMBL/GenBank/DDBJ databases">
        <title>Flavobacterium profundi sp. nov., isolated from a deep-sea seamount.</title>
        <authorList>
            <person name="Zhang D.-C."/>
        </authorList>
    </citation>
    <scope>NUCLEOTIDE SEQUENCE [LARGE SCALE GENOMIC DNA]</scope>
    <source>
        <strain evidence="2">TP390</strain>
    </source>
</reference>
<accession>A0A6I4IRM8</accession>
<gene>
    <name evidence="1" type="ORF">GOQ30_03025</name>
</gene>
<dbReference type="EMBL" id="WQLW01000002">
    <property type="protein sequence ID" value="MVO08136.1"/>
    <property type="molecule type" value="Genomic_DNA"/>
</dbReference>
<organism evidence="1 2">
    <name type="scientific">Flavobacterium profundi</name>
    <dbReference type="NCBI Taxonomy" id="1774945"/>
    <lineage>
        <taxon>Bacteria</taxon>
        <taxon>Pseudomonadati</taxon>
        <taxon>Bacteroidota</taxon>
        <taxon>Flavobacteriia</taxon>
        <taxon>Flavobacteriales</taxon>
        <taxon>Flavobacteriaceae</taxon>
        <taxon>Flavobacterium</taxon>
    </lineage>
</organism>
<evidence type="ECO:0000313" key="1">
    <source>
        <dbReference type="EMBL" id="MVO08136.1"/>
    </source>
</evidence>
<evidence type="ECO:0008006" key="3">
    <source>
        <dbReference type="Google" id="ProtNLM"/>
    </source>
</evidence>
<dbReference type="PROSITE" id="PS51257">
    <property type="entry name" value="PROKAR_LIPOPROTEIN"/>
    <property type="match status" value="1"/>
</dbReference>
<dbReference type="Proteomes" id="UP000431264">
    <property type="component" value="Unassembled WGS sequence"/>
</dbReference>
<proteinExistence type="predicted"/>
<name>A0A6I4IRM8_9FLAO</name>
<sequence length="143" mass="16594">MYKIIPLIFFVSLLVVSCKTYTISKESLKKQLQETVGQKEVEINNPLHFGNLKYQANNLDIIEVMDKKGATHRLINKPSLEIRITTHEKKNYTMYLDTLIFEKDTIKGSRSRFSPNVSYTIPYERIQSIVIQDGGKKFAYTDK</sequence>